<protein>
    <submittedName>
        <fullName evidence="2">Serine threonine- kinase endoribonuclease IRE1</fullName>
    </submittedName>
</protein>
<dbReference type="InterPro" id="IPR008271">
    <property type="entry name" value="Ser/Thr_kinase_AS"/>
</dbReference>
<dbReference type="InterPro" id="IPR011009">
    <property type="entry name" value="Kinase-like_dom_sf"/>
</dbReference>
<keyword evidence="2" id="KW-0808">Transferase</keyword>
<dbReference type="PROSITE" id="PS51392">
    <property type="entry name" value="KEN"/>
    <property type="match status" value="1"/>
</dbReference>
<dbReference type="Gene3D" id="3.30.70.330">
    <property type="match status" value="5"/>
</dbReference>
<dbReference type="Gene3D" id="1.20.1440.180">
    <property type="entry name" value="KEN domain"/>
    <property type="match status" value="1"/>
</dbReference>
<dbReference type="GO" id="GO:0004674">
    <property type="term" value="F:protein serine/threonine kinase activity"/>
    <property type="evidence" value="ECO:0007669"/>
    <property type="project" value="InterPro"/>
</dbReference>
<dbReference type="GO" id="GO:0051082">
    <property type="term" value="F:unfolded protein binding"/>
    <property type="evidence" value="ECO:0007669"/>
    <property type="project" value="TreeGrafter"/>
</dbReference>
<feature type="region of interest" description="Disordered" evidence="1">
    <location>
        <begin position="508"/>
        <end position="538"/>
    </location>
</feature>
<dbReference type="GO" id="GO:1990604">
    <property type="term" value="C:IRE1-TRAF2-ASK1 complex"/>
    <property type="evidence" value="ECO:0007669"/>
    <property type="project" value="TreeGrafter"/>
</dbReference>
<dbReference type="OrthoDB" id="63989at2759"/>
<dbReference type="AlphaFoldDB" id="A0A7D9DAM0"/>
<dbReference type="InterPro" id="IPR035979">
    <property type="entry name" value="RBD_domain_sf"/>
</dbReference>
<comment type="caution">
    <text evidence="2">The sequence shown here is derived from an EMBL/GenBank/DDBJ whole genome shotgun (WGS) entry which is preliminary data.</text>
</comment>
<dbReference type="GO" id="GO:0006397">
    <property type="term" value="P:mRNA processing"/>
    <property type="evidence" value="ECO:0007669"/>
    <property type="project" value="InterPro"/>
</dbReference>
<dbReference type="EMBL" id="CACRXK020000343">
    <property type="protein sequence ID" value="CAB3980996.1"/>
    <property type="molecule type" value="Genomic_DNA"/>
</dbReference>
<sequence length="1005" mass="114434">MDERGSYIIEVTGIDKTASKDRLKLYFSSPRFGANITRIDYNQGSGYALVTAANAEGAKRILEKGPHSLNGHTLKLIRRKKVEISENKVFVEGISARTSKECLMFYMERISNYSVVKDIKYIMKSSESVNAIVRFHSTIDFNKIQEGFKKKPTLDGKDISIETVPILCKTILVKNVPVSATYKIVLSRFQNEEAGGGEVERVHLDLEKRIAWVEFKDPNVAKRVVATEIIIQGEIVDVKLVDTEAGFWKKKSGTVLVSGLHEGITENHVHIHFQKKKNGGGEVEKVKLLPGKDAMVVFEDIQVAIRVVNREHVFKGKVLNVKFQETETNPNKGEPEKENVEKSRTILVSGLPEGVKESTVHLHFQKKKNGGGEIEKVKLLPGKDAMVVFEDIQVAVRVVNREHVFKGKVLNVKFQKTETNPNKGEPEKENIEKSRTILVSGLPEGVSENSVHIHFYKRKNGGGEVEKVTVLPEENTALVVFEDPKVAIRVVDTKQVFKGKLLDVKLQDTETKPNNEKSEREESAEKARSTNQDRVTENDYHVDFRKKKSGGGNTFYTPLSLQTSNTEVQWTQRSMKHGSKLSEFVELLKTNPLKATTIGTYRVCFDNKFSIGQGSDGTKVYVGLSDDGYEVAIKCMNLEKCRQMGDNEKKILNCPNVRQEKHIVNYRFYQPVDSTKAYLVLDLHEESLRDYVHNEGRSVEQLRKECPNIIRQILYGVRALHCGDPEILHRDMKPSNILVSVEGEMVLADFGISRTLPEEQTTYKSGVSGTEGWMAVESLPTEEDDDDYLSYEDIQVRYKKQSDIQVVGMLCYYVLTKGKHPYGARIHRNSNISKGNFDLKHLSDLCARDLMTWMLQHDPGKRPNVDECLKHPYLRTAEDNFNFVTCVGNQKEIKTKDPTSIVVQELNNLPGLTNWLSVIESWVMNFMTAHAYKRPYTNDVADLLRFIRNMETHWRDKTPPTNVQTTVVTPQQYFERKFPTLAVELHRIIRGHSDFTIWENLKEYF</sequence>
<dbReference type="GO" id="GO:0005524">
    <property type="term" value="F:ATP binding"/>
    <property type="evidence" value="ECO:0007669"/>
    <property type="project" value="InterPro"/>
</dbReference>
<dbReference type="SMART" id="SM00220">
    <property type="entry name" value="S_TKc"/>
    <property type="match status" value="1"/>
</dbReference>
<accession>A0A7D9DAM0</accession>
<dbReference type="Gene3D" id="1.10.510.10">
    <property type="entry name" value="Transferase(Phosphotransferase) domain 1"/>
    <property type="match status" value="2"/>
</dbReference>
<evidence type="ECO:0000256" key="1">
    <source>
        <dbReference type="SAM" id="MobiDB-lite"/>
    </source>
</evidence>
<dbReference type="InterPro" id="IPR010513">
    <property type="entry name" value="KEN_dom"/>
</dbReference>
<dbReference type="GO" id="GO:0070059">
    <property type="term" value="P:intrinsic apoptotic signaling pathway in response to endoplasmic reticulum stress"/>
    <property type="evidence" value="ECO:0007669"/>
    <property type="project" value="TreeGrafter"/>
</dbReference>
<dbReference type="Pfam" id="PF00069">
    <property type="entry name" value="Pkinase"/>
    <property type="match status" value="1"/>
</dbReference>
<dbReference type="InterPro" id="IPR012677">
    <property type="entry name" value="Nucleotide-bd_a/b_plait_sf"/>
</dbReference>
<dbReference type="SUPFAM" id="SSF54928">
    <property type="entry name" value="RNA-binding domain, RBD"/>
    <property type="match status" value="3"/>
</dbReference>
<evidence type="ECO:0000313" key="2">
    <source>
        <dbReference type="EMBL" id="CAB3980996.1"/>
    </source>
</evidence>
<dbReference type="InterPro" id="IPR000504">
    <property type="entry name" value="RRM_dom"/>
</dbReference>
<dbReference type="PANTHER" id="PTHR13954">
    <property type="entry name" value="IRE1-RELATED"/>
    <property type="match status" value="1"/>
</dbReference>
<dbReference type="InterPro" id="IPR045133">
    <property type="entry name" value="IRE1/2-like"/>
</dbReference>
<dbReference type="GO" id="GO:0004521">
    <property type="term" value="F:RNA endonuclease activity"/>
    <property type="evidence" value="ECO:0007669"/>
    <property type="project" value="InterPro"/>
</dbReference>
<dbReference type="InterPro" id="IPR038357">
    <property type="entry name" value="KEN_sf"/>
</dbReference>
<proteinExistence type="predicted"/>
<dbReference type="PROSITE" id="PS50102">
    <property type="entry name" value="RRM"/>
    <property type="match status" value="5"/>
</dbReference>
<feature type="compositionally biased region" description="Basic and acidic residues" evidence="1">
    <location>
        <begin position="508"/>
        <end position="528"/>
    </location>
</feature>
<dbReference type="Proteomes" id="UP001152795">
    <property type="component" value="Unassembled WGS sequence"/>
</dbReference>
<dbReference type="InterPro" id="IPR000719">
    <property type="entry name" value="Prot_kinase_dom"/>
</dbReference>
<keyword evidence="2" id="KW-0418">Kinase</keyword>
<dbReference type="PROSITE" id="PS00108">
    <property type="entry name" value="PROTEIN_KINASE_ST"/>
    <property type="match status" value="1"/>
</dbReference>
<gene>
    <name evidence="2" type="ORF">PACLA_8A050367</name>
</gene>
<keyword evidence="3" id="KW-1185">Reference proteome</keyword>
<name>A0A7D9DAM0_PARCT</name>
<dbReference type="PANTHER" id="PTHR13954:SF28">
    <property type="match status" value="1"/>
</dbReference>
<organism evidence="2 3">
    <name type="scientific">Paramuricea clavata</name>
    <name type="common">Red gorgonian</name>
    <name type="synonym">Violescent sea-whip</name>
    <dbReference type="NCBI Taxonomy" id="317549"/>
    <lineage>
        <taxon>Eukaryota</taxon>
        <taxon>Metazoa</taxon>
        <taxon>Cnidaria</taxon>
        <taxon>Anthozoa</taxon>
        <taxon>Octocorallia</taxon>
        <taxon>Malacalcyonacea</taxon>
        <taxon>Plexauridae</taxon>
        <taxon>Paramuricea</taxon>
    </lineage>
</organism>
<dbReference type="PROSITE" id="PS50011">
    <property type="entry name" value="PROTEIN_KINASE_DOM"/>
    <property type="match status" value="1"/>
</dbReference>
<dbReference type="GO" id="GO:0003723">
    <property type="term" value="F:RNA binding"/>
    <property type="evidence" value="ECO:0007669"/>
    <property type="project" value="UniProtKB-UniRule"/>
</dbReference>
<dbReference type="SMART" id="SM00360">
    <property type="entry name" value="RRM"/>
    <property type="match status" value="6"/>
</dbReference>
<reference evidence="2" key="1">
    <citation type="submission" date="2020-04" db="EMBL/GenBank/DDBJ databases">
        <authorList>
            <person name="Alioto T."/>
            <person name="Alioto T."/>
            <person name="Gomez Garrido J."/>
        </authorList>
    </citation>
    <scope>NUCLEOTIDE SEQUENCE</scope>
    <source>
        <strain evidence="2">A484AB</strain>
    </source>
</reference>
<dbReference type="Pfam" id="PF23085">
    <property type="entry name" value="RRM_PARP14_3"/>
    <property type="match status" value="5"/>
</dbReference>
<dbReference type="GO" id="GO:0036498">
    <property type="term" value="P:IRE1-mediated unfolded protein response"/>
    <property type="evidence" value="ECO:0007669"/>
    <property type="project" value="TreeGrafter"/>
</dbReference>
<dbReference type="SUPFAM" id="SSF56112">
    <property type="entry name" value="Protein kinase-like (PK-like)"/>
    <property type="match status" value="1"/>
</dbReference>
<dbReference type="Pfam" id="PF06479">
    <property type="entry name" value="Ribonuc_2-5A"/>
    <property type="match status" value="1"/>
</dbReference>
<evidence type="ECO:0000313" key="3">
    <source>
        <dbReference type="Proteomes" id="UP001152795"/>
    </source>
</evidence>